<dbReference type="Proteomes" id="UP000004535">
    <property type="component" value="Unassembled WGS sequence"/>
</dbReference>
<name>B9BHR3_9BURK</name>
<dbReference type="EMBL" id="ACFC01000001">
    <property type="protein sequence ID" value="EEE09246.1"/>
    <property type="molecule type" value="Genomic_DNA"/>
</dbReference>
<evidence type="ECO:0000313" key="3">
    <source>
        <dbReference type="Proteomes" id="UP000004535"/>
    </source>
</evidence>
<proteinExistence type="predicted"/>
<organism evidence="2 3">
    <name type="scientific">Burkholderia multivorans CGD2</name>
    <dbReference type="NCBI Taxonomy" id="513052"/>
    <lineage>
        <taxon>Bacteria</taxon>
        <taxon>Pseudomonadati</taxon>
        <taxon>Pseudomonadota</taxon>
        <taxon>Betaproteobacteria</taxon>
        <taxon>Burkholderiales</taxon>
        <taxon>Burkholderiaceae</taxon>
        <taxon>Burkholderia</taxon>
        <taxon>Burkholderia cepacia complex</taxon>
    </lineage>
</organism>
<gene>
    <name evidence="2" type="ORF">BURMUCGD2_4618</name>
</gene>
<comment type="caution">
    <text evidence="2">The sequence shown here is derived from an EMBL/GenBank/DDBJ whole genome shotgun (WGS) entry which is preliminary data.</text>
</comment>
<dbReference type="AlphaFoldDB" id="B9BHR3"/>
<sequence length="119" mass="13697">MELQKEIATLQRENDVLREQLAKTQTQAENDARYQLVELEGQQFAYLFEPTEGERTPRHYLCARCRTEKKNSVLQGHGRPGNFKCPICSTIYITDRNSPRSRSAITDDEPPGGPQGWMR</sequence>
<protein>
    <submittedName>
        <fullName evidence="2">Uncharacterized protein</fullName>
    </submittedName>
</protein>
<evidence type="ECO:0000256" key="1">
    <source>
        <dbReference type="SAM" id="MobiDB-lite"/>
    </source>
</evidence>
<reference evidence="2 3" key="1">
    <citation type="journal article" date="2012" name="J. Bacteriol.">
        <title>Draft Genome Sequence Determination for Cystic Fibrosis and Chronic Granulomatous Disease Burkholderia multivorans Isolates.</title>
        <authorList>
            <person name="Varga J.J."/>
            <person name="Losada L."/>
            <person name="Zelazny A.M."/>
            <person name="Brinkac L."/>
            <person name="Harkins D."/>
            <person name="Radune D."/>
            <person name="Hostetler J."/>
            <person name="Sampaio E.P."/>
            <person name="Ronning C.M."/>
            <person name="Nierman W.C."/>
            <person name="Greenberg D.E."/>
            <person name="Holland S.M."/>
            <person name="Goldberg J.B."/>
        </authorList>
    </citation>
    <scope>NUCLEOTIDE SEQUENCE [LARGE SCALE GENOMIC DNA]</scope>
    <source>
        <strain evidence="2 3">CGD2</strain>
    </source>
</reference>
<feature type="region of interest" description="Disordered" evidence="1">
    <location>
        <begin position="98"/>
        <end position="119"/>
    </location>
</feature>
<evidence type="ECO:0000313" key="2">
    <source>
        <dbReference type="EMBL" id="EEE09246.1"/>
    </source>
</evidence>
<accession>B9BHR3</accession>